<dbReference type="Gene3D" id="1.25.40.10">
    <property type="entry name" value="Tetratricopeptide repeat domain"/>
    <property type="match status" value="1"/>
</dbReference>
<keyword evidence="3" id="KW-1185">Reference proteome</keyword>
<dbReference type="EMBL" id="FQYP01000001">
    <property type="protein sequence ID" value="SHI34839.1"/>
    <property type="molecule type" value="Genomic_DNA"/>
</dbReference>
<proteinExistence type="predicted"/>
<gene>
    <name evidence="2" type="ORF">SAMN04488508_101251</name>
</gene>
<feature type="signal peptide" evidence="1">
    <location>
        <begin position="1"/>
        <end position="19"/>
    </location>
</feature>
<dbReference type="InterPro" id="IPR019734">
    <property type="entry name" value="TPR_rpt"/>
</dbReference>
<evidence type="ECO:0000256" key="1">
    <source>
        <dbReference type="SAM" id="SignalP"/>
    </source>
</evidence>
<evidence type="ECO:0000313" key="2">
    <source>
        <dbReference type="EMBL" id="SHI34839.1"/>
    </source>
</evidence>
<protein>
    <submittedName>
        <fullName evidence="2">TPR repeat-containing protein</fullName>
    </submittedName>
</protein>
<dbReference type="InterPro" id="IPR011990">
    <property type="entry name" value="TPR-like_helical_dom_sf"/>
</dbReference>
<dbReference type="SMART" id="SM00028">
    <property type="entry name" value="TPR"/>
    <property type="match status" value="2"/>
</dbReference>
<evidence type="ECO:0000313" key="3">
    <source>
        <dbReference type="Proteomes" id="UP000184432"/>
    </source>
</evidence>
<name>A0A1M6AEF1_9FLAO</name>
<dbReference type="STRING" id="570521.SAMN04488508_101251"/>
<accession>A0A1M6AEF1</accession>
<dbReference type="OrthoDB" id="187854at2"/>
<dbReference type="InterPro" id="IPR021314">
    <property type="entry name" value="DUF2911"/>
</dbReference>
<dbReference type="RefSeq" id="WP_073312802.1">
    <property type="nucleotide sequence ID" value="NZ_FQYP01000001.1"/>
</dbReference>
<sequence length="280" mass="30989">MKKIVLFLSAALLSFGIEAQVKTPQPSPSSKIEQVIGLTDVAVEYSRPSMKGRTIFGNLVPYDKLWRTGANKNTQITFGDDVKVEGKELKKGTYAIFTKPGKENWEVIFYSDANNWGTPRKWDDSKVAATATVKANTLPMNVETFTIMFSDFTMSGATMNIIWANTEAAVKIEVPSKKKALASIEQVMAGPSAGDHYQAAVFYKEIENFDKAAEHIDKAISMRKEPAFWFHRQQSLIYAKKGDKDGAIKAAKTSLELAEKAGNADYVKLNKDSLAEWGAK</sequence>
<dbReference type="Proteomes" id="UP000184432">
    <property type="component" value="Unassembled WGS sequence"/>
</dbReference>
<dbReference type="Pfam" id="PF11138">
    <property type="entry name" value="DUF2911"/>
    <property type="match status" value="1"/>
</dbReference>
<dbReference type="SUPFAM" id="SSF48452">
    <property type="entry name" value="TPR-like"/>
    <property type="match status" value="1"/>
</dbReference>
<organism evidence="2 3">
    <name type="scientific">Aquimarina spongiae</name>
    <dbReference type="NCBI Taxonomy" id="570521"/>
    <lineage>
        <taxon>Bacteria</taxon>
        <taxon>Pseudomonadati</taxon>
        <taxon>Bacteroidota</taxon>
        <taxon>Flavobacteriia</taxon>
        <taxon>Flavobacteriales</taxon>
        <taxon>Flavobacteriaceae</taxon>
        <taxon>Aquimarina</taxon>
    </lineage>
</organism>
<keyword evidence="1" id="KW-0732">Signal</keyword>
<dbReference type="AlphaFoldDB" id="A0A1M6AEF1"/>
<feature type="chain" id="PRO_5011957523" evidence="1">
    <location>
        <begin position="20"/>
        <end position="280"/>
    </location>
</feature>
<reference evidence="3" key="1">
    <citation type="submission" date="2016-11" db="EMBL/GenBank/DDBJ databases">
        <authorList>
            <person name="Varghese N."/>
            <person name="Submissions S."/>
        </authorList>
    </citation>
    <scope>NUCLEOTIDE SEQUENCE [LARGE SCALE GENOMIC DNA]</scope>
    <source>
        <strain evidence="3">DSM 22623</strain>
    </source>
</reference>